<dbReference type="PROSITE" id="PS50157">
    <property type="entry name" value="ZINC_FINGER_C2H2_2"/>
    <property type="match status" value="1"/>
</dbReference>
<evidence type="ECO:0000313" key="12">
    <source>
        <dbReference type="Proteomes" id="UP000233180"/>
    </source>
</evidence>
<evidence type="ECO:0000256" key="9">
    <source>
        <dbReference type="SAM" id="MobiDB-lite"/>
    </source>
</evidence>
<keyword evidence="12" id="KW-1185">Reference proteome</keyword>
<feature type="compositionally biased region" description="Basic and acidic residues" evidence="9">
    <location>
        <begin position="146"/>
        <end position="155"/>
    </location>
</feature>
<dbReference type="AlphaFoldDB" id="A0A2K6KTF1"/>
<dbReference type="Ensembl" id="ENSRBIT00000038397.1">
    <property type="protein sequence ID" value="ENSRBIP00000014561.1"/>
    <property type="gene ID" value="ENSRBIG00000031383.1"/>
</dbReference>
<dbReference type="InterPro" id="IPR013087">
    <property type="entry name" value="Znf_C2H2_type"/>
</dbReference>
<dbReference type="GO" id="GO:0045892">
    <property type="term" value="P:negative regulation of DNA-templated transcription"/>
    <property type="evidence" value="ECO:0007669"/>
    <property type="project" value="UniProtKB-ARBA"/>
</dbReference>
<dbReference type="GO" id="GO:0008270">
    <property type="term" value="F:zinc ion binding"/>
    <property type="evidence" value="ECO:0007669"/>
    <property type="project" value="UniProtKB-KW"/>
</dbReference>
<dbReference type="InterPro" id="IPR051574">
    <property type="entry name" value="ZnF_E-box_Homeobox"/>
</dbReference>
<evidence type="ECO:0000256" key="1">
    <source>
        <dbReference type="ARBA" id="ARBA00004123"/>
    </source>
</evidence>
<keyword evidence="3" id="KW-0677">Repeat</keyword>
<keyword evidence="7" id="KW-0539">Nucleus</keyword>
<evidence type="ECO:0000256" key="2">
    <source>
        <dbReference type="ARBA" id="ARBA00022723"/>
    </source>
</evidence>
<keyword evidence="6" id="KW-0238">DNA-binding</keyword>
<evidence type="ECO:0000313" key="11">
    <source>
        <dbReference type="Ensembl" id="ENSRBIP00000014561.1"/>
    </source>
</evidence>
<dbReference type="GO" id="GO:0005634">
    <property type="term" value="C:nucleus"/>
    <property type="evidence" value="ECO:0007669"/>
    <property type="project" value="UniProtKB-SubCell"/>
</dbReference>
<dbReference type="Proteomes" id="UP000233180">
    <property type="component" value="Unassembled WGS sequence"/>
</dbReference>
<evidence type="ECO:0000256" key="3">
    <source>
        <dbReference type="ARBA" id="ARBA00022737"/>
    </source>
</evidence>
<dbReference type="GO" id="GO:0000978">
    <property type="term" value="F:RNA polymerase II cis-regulatory region sequence-specific DNA binding"/>
    <property type="evidence" value="ECO:0007669"/>
    <property type="project" value="TreeGrafter"/>
</dbReference>
<sequence length="258" mass="29716">ILLPHMAYTCPTEATTFADMQQRRKYQRKQGFQGELLDEAQDYMSGLEVMTHSDSCLSRKKIKKSEGMYACDLCARNSKKCQIFKKAFIHKHRLIAHSRLPSGEKPYQCDKRGKRFSHSGTYSQHRNHKYSYRKREAEGRQAAGRKARETGHLEPTELLMNRAYLQSITPPGYSDSEERTSVARDGESEKEREKEGQDGYGKLGRQDGDEGFESMDTDPETIQDEEETGDHSMYGSSEDRKMETKSDHEEDNMEDGME</sequence>
<evidence type="ECO:0000256" key="7">
    <source>
        <dbReference type="ARBA" id="ARBA00023242"/>
    </source>
</evidence>
<name>A0A2K6KTF1_RHIBE</name>
<feature type="compositionally biased region" description="Acidic residues" evidence="9">
    <location>
        <begin position="209"/>
        <end position="228"/>
    </location>
</feature>
<organism evidence="11 12">
    <name type="scientific">Rhinopithecus bieti</name>
    <name type="common">Black snub-nosed monkey</name>
    <name type="synonym">Pygathrix bieti</name>
    <dbReference type="NCBI Taxonomy" id="61621"/>
    <lineage>
        <taxon>Eukaryota</taxon>
        <taxon>Metazoa</taxon>
        <taxon>Chordata</taxon>
        <taxon>Craniata</taxon>
        <taxon>Vertebrata</taxon>
        <taxon>Euteleostomi</taxon>
        <taxon>Mammalia</taxon>
        <taxon>Eutheria</taxon>
        <taxon>Euarchontoglires</taxon>
        <taxon>Primates</taxon>
        <taxon>Haplorrhini</taxon>
        <taxon>Catarrhini</taxon>
        <taxon>Cercopithecidae</taxon>
        <taxon>Colobinae</taxon>
        <taxon>Rhinopithecus</taxon>
    </lineage>
</organism>
<reference evidence="11" key="3">
    <citation type="submission" date="2025-09" db="UniProtKB">
        <authorList>
            <consortium name="Ensembl"/>
        </authorList>
    </citation>
    <scope>IDENTIFICATION</scope>
</reference>
<feature type="compositionally biased region" description="Basic and acidic residues" evidence="9">
    <location>
        <begin position="176"/>
        <end position="197"/>
    </location>
</feature>
<feature type="compositionally biased region" description="Basic and acidic residues" evidence="9">
    <location>
        <begin position="237"/>
        <end position="248"/>
    </location>
</feature>
<dbReference type="PANTHER" id="PTHR24391:SF11">
    <property type="entry name" value="ZINC FINGER E-BOX-BINDING HOMEOBOX 2"/>
    <property type="match status" value="1"/>
</dbReference>
<keyword evidence="4 8" id="KW-0863">Zinc-finger</keyword>
<accession>A0A2K6KTF1</accession>
<dbReference type="SUPFAM" id="SSF57667">
    <property type="entry name" value="beta-beta-alpha zinc fingers"/>
    <property type="match status" value="1"/>
</dbReference>
<dbReference type="PANTHER" id="PTHR24391">
    <property type="entry name" value="HISTONE H4 TRANSCRIPTION FACTOR-RELATED"/>
    <property type="match status" value="1"/>
</dbReference>
<reference evidence="11 12" key="1">
    <citation type="submission" date="2016-06" db="EMBL/GenBank/DDBJ databases">
        <title>Genome of Rhinopithecus bieti.</title>
        <authorList>
            <person name="Wu"/>
            <person name="C.-I. and Zhang"/>
            <person name="Y."/>
        </authorList>
    </citation>
    <scope>NUCLEOTIDE SEQUENCE</scope>
</reference>
<proteinExistence type="predicted"/>
<dbReference type="GeneTree" id="ENSGT00950000183208"/>
<feature type="region of interest" description="Disordered" evidence="9">
    <location>
        <begin position="112"/>
        <end position="258"/>
    </location>
</feature>
<evidence type="ECO:0000259" key="10">
    <source>
        <dbReference type="PROSITE" id="PS50157"/>
    </source>
</evidence>
<dbReference type="Gene3D" id="3.30.160.60">
    <property type="entry name" value="Classic Zinc Finger"/>
    <property type="match status" value="1"/>
</dbReference>
<keyword evidence="5" id="KW-0862">Zinc</keyword>
<dbReference type="OMA" id="YGAQDYM"/>
<protein>
    <recommendedName>
        <fullName evidence="10">C2H2-type domain-containing protein</fullName>
    </recommendedName>
</protein>
<comment type="subcellular location">
    <subcellularLocation>
        <location evidence="1">Nucleus</location>
    </subcellularLocation>
</comment>
<feature type="domain" description="C2H2-type" evidence="10">
    <location>
        <begin position="79"/>
        <end position="106"/>
    </location>
</feature>
<dbReference type="GO" id="GO:0000981">
    <property type="term" value="F:DNA-binding transcription factor activity, RNA polymerase II-specific"/>
    <property type="evidence" value="ECO:0007669"/>
    <property type="project" value="TreeGrafter"/>
</dbReference>
<dbReference type="STRING" id="61621.ENSRBIP00000014561"/>
<evidence type="ECO:0000256" key="8">
    <source>
        <dbReference type="PROSITE-ProRule" id="PRU00042"/>
    </source>
</evidence>
<feature type="compositionally biased region" description="Acidic residues" evidence="9">
    <location>
        <begin position="249"/>
        <end position="258"/>
    </location>
</feature>
<evidence type="ECO:0000256" key="6">
    <source>
        <dbReference type="ARBA" id="ARBA00023125"/>
    </source>
</evidence>
<evidence type="ECO:0000256" key="4">
    <source>
        <dbReference type="ARBA" id="ARBA00022771"/>
    </source>
</evidence>
<evidence type="ECO:0000256" key="5">
    <source>
        <dbReference type="ARBA" id="ARBA00022833"/>
    </source>
</evidence>
<dbReference type="FunFam" id="3.30.160.60:FF:000013">
    <property type="entry name" value="Putative zinc finger E-box-binding homeobox 2"/>
    <property type="match status" value="1"/>
</dbReference>
<keyword evidence="2" id="KW-0479">Metal-binding</keyword>
<reference evidence="11" key="2">
    <citation type="submission" date="2025-08" db="UniProtKB">
        <authorList>
            <consortium name="Ensembl"/>
        </authorList>
    </citation>
    <scope>IDENTIFICATION</scope>
</reference>
<dbReference type="InterPro" id="IPR036236">
    <property type="entry name" value="Znf_C2H2_sf"/>
</dbReference>